<accession>A0A0F3IM25</accession>
<evidence type="ECO:0000313" key="1">
    <source>
        <dbReference type="EMBL" id="KJV07825.1"/>
    </source>
</evidence>
<dbReference type="AlphaFoldDB" id="A0A0F3IM25"/>
<reference evidence="1 2" key="2">
    <citation type="journal article" date="2016" name="Microb. Ecol.">
        <title>Genome Characteristics of a Novel Type I Methanotroph (Sn10-6) Isolated from a Flooded Indian Rice Field.</title>
        <authorList>
            <person name="Rahalkar M.C."/>
            <person name="Pandit P.S."/>
            <person name="Dhakephalkar P.K."/>
            <person name="Pore S."/>
            <person name="Arora P."/>
            <person name="Kapse N."/>
        </authorList>
    </citation>
    <scope>NUCLEOTIDE SEQUENCE [LARGE SCALE GENOMIC DNA]</scope>
    <source>
        <strain evidence="1 2">Sn10-6</strain>
    </source>
</reference>
<reference evidence="2" key="1">
    <citation type="submission" date="2015-03" db="EMBL/GenBank/DDBJ databases">
        <title>Draft genome sequence of a novel methanotroph (Sn10-6) isolated from flooded ricefield rhizosphere in India.</title>
        <authorList>
            <person name="Pandit P.S."/>
            <person name="Pore S.D."/>
            <person name="Arora P."/>
            <person name="Kapse N.G."/>
            <person name="Dhakephalkar P.K."/>
            <person name="Rahalkar M.C."/>
        </authorList>
    </citation>
    <scope>NUCLEOTIDE SEQUENCE [LARGE SCALE GENOMIC DNA]</scope>
    <source>
        <strain evidence="2">Sn10-6</strain>
    </source>
</reference>
<dbReference type="EMBL" id="LAJX01000015">
    <property type="protein sequence ID" value="KJV07825.1"/>
    <property type="molecule type" value="Genomic_DNA"/>
</dbReference>
<gene>
    <name evidence="1" type="ORF">VZ94_01830</name>
</gene>
<proteinExistence type="predicted"/>
<organism evidence="1 2">
    <name type="scientific">Methylocucumis oryzae</name>
    <dbReference type="NCBI Taxonomy" id="1632867"/>
    <lineage>
        <taxon>Bacteria</taxon>
        <taxon>Pseudomonadati</taxon>
        <taxon>Pseudomonadota</taxon>
        <taxon>Gammaproteobacteria</taxon>
        <taxon>Methylococcales</taxon>
        <taxon>Methylococcaceae</taxon>
        <taxon>Methylocucumis</taxon>
    </lineage>
</organism>
<sequence>MAGNPANLATGDNIYSQQFSTDVSAGITHYGGLVRISAKTLTNLGLTSDNGIYHWVVVSWYGSHPASQAFRVKQ</sequence>
<keyword evidence="2" id="KW-1185">Reference proteome</keyword>
<name>A0A0F3IM25_9GAMM</name>
<protein>
    <submittedName>
        <fullName evidence="1">Uncharacterized protein</fullName>
    </submittedName>
</protein>
<dbReference type="RefSeq" id="WP_045777926.1">
    <property type="nucleotide sequence ID" value="NZ_LAJX01000015.1"/>
</dbReference>
<dbReference type="Proteomes" id="UP000033684">
    <property type="component" value="Unassembled WGS sequence"/>
</dbReference>
<evidence type="ECO:0000313" key="2">
    <source>
        <dbReference type="Proteomes" id="UP000033684"/>
    </source>
</evidence>
<comment type="caution">
    <text evidence="1">The sequence shown here is derived from an EMBL/GenBank/DDBJ whole genome shotgun (WGS) entry which is preliminary data.</text>
</comment>